<protein>
    <submittedName>
        <fullName evidence="1">Uncharacterized protein</fullName>
    </submittedName>
</protein>
<gene>
    <name evidence="1" type="ORF">HPB50_009635</name>
</gene>
<dbReference type="Proteomes" id="UP000821845">
    <property type="component" value="Chromosome 10"/>
</dbReference>
<comment type="caution">
    <text evidence="1">The sequence shown here is derived from an EMBL/GenBank/DDBJ whole genome shotgun (WGS) entry which is preliminary data.</text>
</comment>
<sequence>MGCEFIGTMEELLRHFENNCSFHAKMCPECDRETLHTDLAAHRRACCGKGVPVACREFPDGDVCDATSKTFRLAEECVSALENNISEDNVACRTQAAAAQGRNGALKCNGTITGGTSEDSSLAAEPTWTSPCSSATQISDASYELWELAQPNVNKLESKISKVNALRDVQASSQATKVTQDSKGMVTASTSEESTLPARRSSTSKQWTVSQKTENTFTIKISQDSVLAAIQTEMDELRKQLSCQQAMLANFTHEQRASGQALREDVKEITATFSSRLSEQFCPRKSADNDATSSRRIASWEEELILRKLEHFANSTLNTLEQLRQNMPERVRRHVIARCDPVRLSRDRFMLSRDPPTLDKPFKGPENATYILRLENATEIFLCQEEYHAFAEATVWHTRDTYFIVVICRSIINGSPVLVIETEFNALLASLERLPRINFVKAFDRNECRIVLSESDDMQCTCKRTLEVLCHFHQRFFNDLSALRNGILLSGSMVFEIEVVEPFDTP</sequence>
<proteinExistence type="predicted"/>
<keyword evidence="2" id="KW-1185">Reference proteome</keyword>
<organism evidence="1 2">
    <name type="scientific">Hyalomma asiaticum</name>
    <name type="common">Tick</name>
    <dbReference type="NCBI Taxonomy" id="266040"/>
    <lineage>
        <taxon>Eukaryota</taxon>
        <taxon>Metazoa</taxon>
        <taxon>Ecdysozoa</taxon>
        <taxon>Arthropoda</taxon>
        <taxon>Chelicerata</taxon>
        <taxon>Arachnida</taxon>
        <taxon>Acari</taxon>
        <taxon>Parasitiformes</taxon>
        <taxon>Ixodida</taxon>
        <taxon>Ixodoidea</taxon>
        <taxon>Ixodidae</taxon>
        <taxon>Hyalomminae</taxon>
        <taxon>Hyalomma</taxon>
    </lineage>
</organism>
<dbReference type="EMBL" id="CM023490">
    <property type="protein sequence ID" value="KAH6942731.1"/>
    <property type="molecule type" value="Genomic_DNA"/>
</dbReference>
<evidence type="ECO:0000313" key="2">
    <source>
        <dbReference type="Proteomes" id="UP000821845"/>
    </source>
</evidence>
<reference evidence="1" key="1">
    <citation type="submission" date="2020-05" db="EMBL/GenBank/DDBJ databases">
        <title>Large-scale comparative analyses of tick genomes elucidate their genetic diversity and vector capacities.</title>
        <authorList>
            <person name="Jia N."/>
            <person name="Wang J."/>
            <person name="Shi W."/>
            <person name="Du L."/>
            <person name="Sun Y."/>
            <person name="Zhan W."/>
            <person name="Jiang J."/>
            <person name="Wang Q."/>
            <person name="Zhang B."/>
            <person name="Ji P."/>
            <person name="Sakyi L.B."/>
            <person name="Cui X."/>
            <person name="Yuan T."/>
            <person name="Jiang B."/>
            <person name="Yang W."/>
            <person name="Lam T.T.-Y."/>
            <person name="Chang Q."/>
            <person name="Ding S."/>
            <person name="Wang X."/>
            <person name="Zhu J."/>
            <person name="Ruan X."/>
            <person name="Zhao L."/>
            <person name="Wei J."/>
            <person name="Que T."/>
            <person name="Du C."/>
            <person name="Cheng J."/>
            <person name="Dai P."/>
            <person name="Han X."/>
            <person name="Huang E."/>
            <person name="Gao Y."/>
            <person name="Liu J."/>
            <person name="Shao H."/>
            <person name="Ye R."/>
            <person name="Li L."/>
            <person name="Wei W."/>
            <person name="Wang X."/>
            <person name="Wang C."/>
            <person name="Yang T."/>
            <person name="Huo Q."/>
            <person name="Li W."/>
            <person name="Guo W."/>
            <person name="Chen H."/>
            <person name="Zhou L."/>
            <person name="Ni X."/>
            <person name="Tian J."/>
            <person name="Zhou Y."/>
            <person name="Sheng Y."/>
            <person name="Liu T."/>
            <person name="Pan Y."/>
            <person name="Xia L."/>
            <person name="Li J."/>
            <person name="Zhao F."/>
            <person name="Cao W."/>
        </authorList>
    </citation>
    <scope>NUCLEOTIDE SEQUENCE</scope>
    <source>
        <strain evidence="1">Hyas-2018</strain>
    </source>
</reference>
<evidence type="ECO:0000313" key="1">
    <source>
        <dbReference type="EMBL" id="KAH6942731.1"/>
    </source>
</evidence>
<name>A0ACB7T8Z9_HYAAI</name>
<accession>A0ACB7T8Z9</accession>